<gene>
    <name evidence="2" type="ORF">HINF_LOCUS27544</name>
    <name evidence="1" type="ORF">HINF_LOCUS40865</name>
</gene>
<name>A0AA86Q6H4_9EUKA</name>
<protein>
    <submittedName>
        <fullName evidence="2">Hypothetical_protein</fullName>
    </submittedName>
</protein>
<reference evidence="1" key="1">
    <citation type="submission" date="2023-06" db="EMBL/GenBank/DDBJ databases">
        <authorList>
            <person name="Kurt Z."/>
        </authorList>
    </citation>
    <scope>NUCLEOTIDE SEQUENCE</scope>
</reference>
<comment type="caution">
    <text evidence="1">The sequence shown here is derived from an EMBL/GenBank/DDBJ whole genome shotgun (WGS) entry which is preliminary data.</text>
</comment>
<dbReference type="EMBL" id="CATOUU010000838">
    <property type="protein sequence ID" value="CAI9953220.1"/>
    <property type="molecule type" value="Genomic_DNA"/>
</dbReference>
<accession>A0AA86Q6H4</accession>
<dbReference type="EMBL" id="CAXDID020000086">
    <property type="protein sequence ID" value="CAL6020523.1"/>
    <property type="molecule type" value="Genomic_DNA"/>
</dbReference>
<evidence type="ECO:0000313" key="1">
    <source>
        <dbReference type="EMBL" id="CAI9953220.1"/>
    </source>
</evidence>
<evidence type="ECO:0000313" key="3">
    <source>
        <dbReference type="Proteomes" id="UP001642409"/>
    </source>
</evidence>
<keyword evidence="3" id="KW-1185">Reference proteome</keyword>
<dbReference type="AlphaFoldDB" id="A0AA86Q6H4"/>
<organism evidence="1">
    <name type="scientific">Hexamita inflata</name>
    <dbReference type="NCBI Taxonomy" id="28002"/>
    <lineage>
        <taxon>Eukaryota</taxon>
        <taxon>Metamonada</taxon>
        <taxon>Diplomonadida</taxon>
        <taxon>Hexamitidae</taxon>
        <taxon>Hexamitinae</taxon>
        <taxon>Hexamita</taxon>
    </lineage>
</organism>
<reference evidence="2 3" key="2">
    <citation type="submission" date="2024-07" db="EMBL/GenBank/DDBJ databases">
        <authorList>
            <person name="Akdeniz Z."/>
        </authorList>
    </citation>
    <scope>NUCLEOTIDE SEQUENCE [LARGE SCALE GENOMIC DNA]</scope>
</reference>
<dbReference type="Proteomes" id="UP001642409">
    <property type="component" value="Unassembled WGS sequence"/>
</dbReference>
<proteinExistence type="predicted"/>
<sequence length="111" mass="12868">MRVIPSGVYLSTRGVFQSDLTFGKQYLLKLKQVKYIQFQLNRLHNTKDAYLQTVYSFMSSDSSIVQRLIPAFIPILKTDFSFKCSKHHCLWVGADCTNLSRINSLNFVLRK</sequence>
<evidence type="ECO:0000313" key="2">
    <source>
        <dbReference type="EMBL" id="CAL6020523.1"/>
    </source>
</evidence>